<dbReference type="SUPFAM" id="SSF48613">
    <property type="entry name" value="Heme oxygenase-like"/>
    <property type="match status" value="1"/>
</dbReference>
<dbReference type="GO" id="GO:0016491">
    <property type="term" value="F:oxidoreductase activity"/>
    <property type="evidence" value="ECO:0007669"/>
    <property type="project" value="UniProtKB-KW"/>
</dbReference>
<dbReference type="KEGG" id="cdiv:CPM_0792"/>
<dbReference type="PANTHER" id="PTHR40279">
    <property type="entry name" value="PQQC-LIKE PROTEIN"/>
    <property type="match status" value="1"/>
</dbReference>
<name>A0A1N5U5B4_9ARCH</name>
<sequence>MISEEVNENNFYKKTYEFVKKHSAIDNEFINRFAKGDISVEEFKRFSVEFFHFTREWPAILSTLLVNTPDESDAANLTTILVSELGDMDPTKRHELLYRKYLRSLNMEPTSLVKAKQLPTTKAWLDGMRNYFSSDYYEALGAEFGLENMAIPMWDKILSGFKIFTQKHPEFKGVDIEYFTFHRELEEHHEEAMEDVLGTHKSDPDAREKFFKGAKGILDLEKNFWLGLSDKH</sequence>
<evidence type="ECO:0000313" key="3">
    <source>
        <dbReference type="EMBL" id="SJK84640.1"/>
    </source>
</evidence>
<evidence type="ECO:0000256" key="1">
    <source>
        <dbReference type="ARBA" id="ARBA00023002"/>
    </source>
</evidence>
<reference evidence="3" key="3">
    <citation type="submission" date="2016-06" db="EMBL/GenBank/DDBJ databases">
        <authorList>
            <person name="Olsen C.W."/>
            <person name="Carey S."/>
            <person name="Hinshaw L."/>
            <person name="Karasin A.I."/>
        </authorList>
    </citation>
    <scope>NUCLEOTIDE SEQUENCE [LARGE SCALE GENOMIC DNA]</scope>
    <source>
        <strain evidence="3">PM4</strain>
    </source>
</reference>
<dbReference type="GeneID" id="41588070"/>
<dbReference type="EMBL" id="LT671858">
    <property type="protein sequence ID" value="SIM55435.1"/>
    <property type="molecule type" value="Genomic_DNA"/>
</dbReference>
<dbReference type="AlphaFoldDB" id="A0A1N5U5B4"/>
<dbReference type="SMART" id="SM01236">
    <property type="entry name" value="Haem_oxygenase_2"/>
    <property type="match status" value="1"/>
</dbReference>
<accession>A0A1N5U5B4</accession>
<dbReference type="Proteomes" id="UP000195607">
    <property type="component" value="Chromosome I"/>
</dbReference>
<dbReference type="InterPro" id="IPR016084">
    <property type="entry name" value="Haem_Oase-like_multi-hlx"/>
</dbReference>
<gene>
    <name evidence="3" type="ORF">CPM_0792</name>
    <name evidence="2" type="ORF">CSP5_0796</name>
</gene>
<dbReference type="STRING" id="1673428.CPM_0792"/>
<dbReference type="InterPro" id="IPR039068">
    <property type="entry name" value="PqqC-like"/>
</dbReference>
<reference evidence="2 5" key="1">
    <citation type="submission" date="2016-04" db="EMBL/GenBank/DDBJ databases">
        <authorList>
            <person name="Evans L.H."/>
            <person name="Alamgir A."/>
            <person name="Owens N."/>
            <person name="Weber N.D."/>
            <person name="Virtaneva K."/>
            <person name="Barbian K."/>
            <person name="Babar A."/>
            <person name="Rosenke K."/>
        </authorList>
    </citation>
    <scope>NUCLEOTIDE SEQUENCE [LARGE SCALE GENOMIC DNA]</scope>
    <source>
        <strain evidence="2">S5</strain>
        <strain evidence="5">S5(T) (JCM 30642 \VKM B-2941)</strain>
    </source>
</reference>
<organism evidence="2 5">
    <name type="scientific">Cuniculiplasma divulgatum</name>
    <dbReference type="NCBI Taxonomy" id="1673428"/>
    <lineage>
        <taxon>Archaea</taxon>
        <taxon>Methanobacteriati</taxon>
        <taxon>Thermoplasmatota</taxon>
        <taxon>Thermoplasmata</taxon>
        <taxon>Thermoplasmatales</taxon>
        <taxon>Cuniculiplasmataceae</taxon>
        <taxon>Cuniculiplasma</taxon>
    </lineage>
</organism>
<dbReference type="Gene3D" id="1.20.910.10">
    <property type="entry name" value="Heme oxygenase-like"/>
    <property type="match status" value="1"/>
</dbReference>
<dbReference type="Pfam" id="PF14518">
    <property type="entry name" value="Haem_oxygenas_2"/>
    <property type="match status" value="1"/>
</dbReference>
<evidence type="ECO:0000313" key="2">
    <source>
        <dbReference type="EMBL" id="SIM55435.1"/>
    </source>
</evidence>
<evidence type="ECO:0000313" key="5">
    <source>
        <dbReference type="Proteomes" id="UP000195607"/>
    </source>
</evidence>
<evidence type="ECO:0000313" key="4">
    <source>
        <dbReference type="Proteomes" id="UP000187822"/>
    </source>
</evidence>
<reference evidence="4" key="2">
    <citation type="submission" date="2016-06" db="EMBL/GenBank/DDBJ databases">
        <authorList>
            <person name="Toshchakov V.S."/>
        </authorList>
    </citation>
    <scope>NUCLEOTIDE SEQUENCE [LARGE SCALE GENOMIC DNA]</scope>
    <source>
        <strain>PM4 (JCM 30641</strain>
        <strain evidence="4">\VKM B-2940)</strain>
    </source>
</reference>
<protein>
    <submittedName>
        <fullName evidence="2">Transcriptional activator TenA</fullName>
    </submittedName>
</protein>
<proteinExistence type="predicted"/>
<dbReference type="PANTHER" id="PTHR40279:SF3">
    <property type="entry name" value="4-AMINOBENZOATE SYNTHASE"/>
    <property type="match status" value="1"/>
</dbReference>
<keyword evidence="4" id="KW-1185">Reference proteome</keyword>
<dbReference type="Proteomes" id="UP000187822">
    <property type="component" value="Chromosome I"/>
</dbReference>
<dbReference type="RefSeq" id="WP_021788598.1">
    <property type="nucleotide sequence ID" value="NZ_LT671858.1"/>
</dbReference>
<dbReference type="EMBL" id="LT719092">
    <property type="protein sequence ID" value="SJK84640.1"/>
    <property type="molecule type" value="Genomic_DNA"/>
</dbReference>
<keyword evidence="1" id="KW-0560">Oxidoreductase</keyword>
<dbReference type="OrthoDB" id="56652at2157"/>